<evidence type="ECO:0000313" key="2">
    <source>
        <dbReference type="Proteomes" id="UP000740883"/>
    </source>
</evidence>
<organism evidence="1 2">
    <name type="scientific">Nosema granulosis</name>
    <dbReference type="NCBI Taxonomy" id="83296"/>
    <lineage>
        <taxon>Eukaryota</taxon>
        <taxon>Fungi</taxon>
        <taxon>Fungi incertae sedis</taxon>
        <taxon>Microsporidia</taxon>
        <taxon>Nosematidae</taxon>
        <taxon>Nosema</taxon>
    </lineage>
</organism>
<reference evidence="1 2" key="1">
    <citation type="journal article" date="2020" name="Genome Biol. Evol.">
        <title>Comparative genomics of strictly vertically transmitted, feminizing microsporidia endosymbionts of amphipod crustaceans.</title>
        <authorList>
            <person name="Cormier A."/>
            <person name="Chebbi M.A."/>
            <person name="Giraud I."/>
            <person name="Wattier R."/>
            <person name="Teixeira M."/>
            <person name="Gilbert C."/>
            <person name="Rigaud T."/>
            <person name="Cordaux R."/>
        </authorList>
    </citation>
    <scope>NUCLEOTIDE SEQUENCE [LARGE SCALE GENOMIC DNA]</scope>
    <source>
        <strain evidence="1 2">Ou3-Ou53</strain>
    </source>
</reference>
<keyword evidence="2" id="KW-1185">Reference proteome</keyword>
<dbReference type="EMBL" id="SBJO01000349">
    <property type="protein sequence ID" value="KAF9761385.1"/>
    <property type="molecule type" value="Genomic_DNA"/>
</dbReference>
<name>A0A9P6GYW1_9MICR</name>
<gene>
    <name evidence="1" type="primary">Tf2-11_3</name>
    <name evidence="1" type="ORF">NGRA_2685</name>
</gene>
<dbReference type="SUPFAM" id="SSF56672">
    <property type="entry name" value="DNA/RNA polymerases"/>
    <property type="match status" value="1"/>
</dbReference>
<dbReference type="InterPro" id="IPR043128">
    <property type="entry name" value="Rev_trsase/Diguanyl_cyclase"/>
</dbReference>
<dbReference type="PANTHER" id="PTHR37984">
    <property type="entry name" value="PROTEIN CBG26694"/>
    <property type="match status" value="1"/>
</dbReference>
<sequence>MFYKDTQGEKVVRRGQIVSRSLRERTKAYFQDLEKRGIIRKSRSDWRNPIRAIEKPNGEARVVSNLMGLNDIVEKDLYTLPTIREIIQATQGSTVFSVVDLKEGFYRIEIKKT</sequence>
<accession>A0A9P6GYW1</accession>
<dbReference type="Proteomes" id="UP000740883">
    <property type="component" value="Unassembled WGS sequence"/>
</dbReference>
<dbReference type="InterPro" id="IPR043502">
    <property type="entry name" value="DNA/RNA_pol_sf"/>
</dbReference>
<proteinExistence type="predicted"/>
<evidence type="ECO:0000313" key="1">
    <source>
        <dbReference type="EMBL" id="KAF9761385.1"/>
    </source>
</evidence>
<dbReference type="Gene3D" id="3.10.10.10">
    <property type="entry name" value="HIV Type 1 Reverse Transcriptase, subunit A, domain 1"/>
    <property type="match status" value="1"/>
</dbReference>
<comment type="caution">
    <text evidence="1">The sequence shown here is derived from an EMBL/GenBank/DDBJ whole genome shotgun (WGS) entry which is preliminary data.</text>
</comment>
<dbReference type="Gene3D" id="3.30.70.270">
    <property type="match status" value="1"/>
</dbReference>
<dbReference type="AlphaFoldDB" id="A0A9P6GYW1"/>
<dbReference type="OrthoDB" id="8948897at2759"/>
<dbReference type="InterPro" id="IPR050951">
    <property type="entry name" value="Retrovirus_Pol_polyprotein"/>
</dbReference>
<protein>
    <submittedName>
        <fullName evidence="1">Transposon Tf2-11 polyprotein</fullName>
    </submittedName>
</protein>
<dbReference type="PANTHER" id="PTHR37984:SF5">
    <property type="entry name" value="PROTEIN NYNRIN-LIKE"/>
    <property type="match status" value="1"/>
</dbReference>